<dbReference type="GO" id="GO:0003677">
    <property type="term" value="F:DNA binding"/>
    <property type="evidence" value="ECO:0007669"/>
    <property type="project" value="UniProtKB-KW"/>
</dbReference>
<dbReference type="SMART" id="SM00530">
    <property type="entry name" value="HTH_XRE"/>
    <property type="match status" value="1"/>
</dbReference>
<sequence length="103" mass="11349">MTEKQSHLEHSVDQMMAALDGDYSHVSIHEVSSQPAPQYSAQEIKAIRKAVDLSQLLLAAVLAVSPRTVKAWETGRSRPSRTACRLLEVIQKDPSVIELLIGD</sequence>
<comment type="caution">
    <text evidence="5">The sequence shown here is derived from an EMBL/GenBank/DDBJ whole genome shotgun (WGS) entry which is preliminary data.</text>
</comment>
<evidence type="ECO:0000313" key="5">
    <source>
        <dbReference type="EMBL" id="KRK26969.1"/>
    </source>
</evidence>
<gene>
    <name evidence="5" type="ORF">FD24_GL000105</name>
</gene>
<dbReference type="PROSITE" id="PS50943">
    <property type="entry name" value="HTH_CROC1"/>
    <property type="match status" value="1"/>
</dbReference>
<name>A0A837RFH4_LACPE</name>
<feature type="domain" description="HTH cro/C1-type" evidence="4">
    <location>
        <begin position="44"/>
        <end position="97"/>
    </location>
</feature>
<dbReference type="RefSeq" id="WP_050338946.1">
    <property type="nucleotide sequence ID" value="NZ_AZCU01000001.1"/>
</dbReference>
<dbReference type="Gene3D" id="1.10.260.40">
    <property type="entry name" value="lambda repressor-like DNA-binding domains"/>
    <property type="match status" value="1"/>
</dbReference>
<dbReference type="Proteomes" id="UP000051020">
    <property type="component" value="Unassembled WGS sequence"/>
</dbReference>
<evidence type="ECO:0000256" key="1">
    <source>
        <dbReference type="ARBA" id="ARBA00023015"/>
    </source>
</evidence>
<protein>
    <recommendedName>
        <fullName evidence="4">HTH cro/C1-type domain-containing protein</fullName>
    </recommendedName>
</protein>
<dbReference type="InterPro" id="IPR010982">
    <property type="entry name" value="Lambda_DNA-bd_dom_sf"/>
</dbReference>
<keyword evidence="1" id="KW-0805">Transcription regulation</keyword>
<dbReference type="GeneID" id="49393377"/>
<dbReference type="PANTHER" id="PTHR36511">
    <property type="entry name" value="MERR FAMILY BACTERIAL REGULATORY PROTEIN"/>
    <property type="match status" value="1"/>
</dbReference>
<dbReference type="InterPro" id="IPR001387">
    <property type="entry name" value="Cro/C1-type_HTH"/>
</dbReference>
<dbReference type="PANTHER" id="PTHR36511:SF3">
    <property type="entry name" value="ANTITOXIN HIGA-2"/>
    <property type="match status" value="1"/>
</dbReference>
<dbReference type="EMBL" id="AZCU01000001">
    <property type="protein sequence ID" value="KRK26969.1"/>
    <property type="molecule type" value="Genomic_DNA"/>
</dbReference>
<proteinExistence type="predicted"/>
<accession>A0A837RFH4</accession>
<keyword evidence="2" id="KW-0238">DNA-binding</keyword>
<dbReference type="CDD" id="cd00093">
    <property type="entry name" value="HTH_XRE"/>
    <property type="match status" value="1"/>
</dbReference>
<reference evidence="5 6" key="1">
    <citation type="journal article" date="2015" name="Genome Announc.">
        <title>Expanding the biotechnology potential of lactobacilli through comparative genomics of 213 strains and associated genera.</title>
        <authorList>
            <person name="Sun Z."/>
            <person name="Harris H.M."/>
            <person name="McCann A."/>
            <person name="Guo C."/>
            <person name="Argimon S."/>
            <person name="Zhang W."/>
            <person name="Yang X."/>
            <person name="Jeffery I.B."/>
            <person name="Cooney J.C."/>
            <person name="Kagawa T.F."/>
            <person name="Liu W."/>
            <person name="Song Y."/>
            <person name="Salvetti E."/>
            <person name="Wrobel A."/>
            <person name="Rasinkangas P."/>
            <person name="Parkhill J."/>
            <person name="Rea M.C."/>
            <person name="O'Sullivan O."/>
            <person name="Ritari J."/>
            <person name="Douillard F.P."/>
            <person name="Paul Ross R."/>
            <person name="Yang R."/>
            <person name="Briner A.E."/>
            <person name="Felis G.E."/>
            <person name="de Vos W.M."/>
            <person name="Barrangou R."/>
            <person name="Klaenhammer T.R."/>
            <person name="Caufield P.W."/>
            <person name="Cui Y."/>
            <person name="Zhang H."/>
            <person name="O'Toole P.W."/>
        </authorList>
    </citation>
    <scope>NUCLEOTIDE SEQUENCE [LARGE SCALE GENOMIC DNA]</scope>
    <source>
        <strain evidence="5 6">DSM 20314</strain>
    </source>
</reference>
<evidence type="ECO:0000256" key="3">
    <source>
        <dbReference type="ARBA" id="ARBA00023163"/>
    </source>
</evidence>
<evidence type="ECO:0000259" key="4">
    <source>
        <dbReference type="PROSITE" id="PS50943"/>
    </source>
</evidence>
<evidence type="ECO:0000313" key="6">
    <source>
        <dbReference type="Proteomes" id="UP000051020"/>
    </source>
</evidence>
<dbReference type="InterPro" id="IPR052359">
    <property type="entry name" value="HTH-type_reg/antitoxin"/>
</dbReference>
<dbReference type="SUPFAM" id="SSF47413">
    <property type="entry name" value="lambda repressor-like DNA-binding domains"/>
    <property type="match status" value="1"/>
</dbReference>
<keyword evidence="3" id="KW-0804">Transcription</keyword>
<dbReference type="AlphaFoldDB" id="A0A837RFH4"/>
<organism evidence="5 6">
    <name type="scientific">Lactiplantibacillus pentosus DSM 20314</name>
    <dbReference type="NCBI Taxonomy" id="1423791"/>
    <lineage>
        <taxon>Bacteria</taxon>
        <taxon>Bacillati</taxon>
        <taxon>Bacillota</taxon>
        <taxon>Bacilli</taxon>
        <taxon>Lactobacillales</taxon>
        <taxon>Lactobacillaceae</taxon>
        <taxon>Lactiplantibacillus</taxon>
    </lineage>
</organism>
<dbReference type="Pfam" id="PF01381">
    <property type="entry name" value="HTH_3"/>
    <property type="match status" value="1"/>
</dbReference>
<evidence type="ECO:0000256" key="2">
    <source>
        <dbReference type="ARBA" id="ARBA00023125"/>
    </source>
</evidence>